<protein>
    <submittedName>
        <fullName evidence="9">ZN180 protein</fullName>
    </submittedName>
</protein>
<dbReference type="Gene3D" id="3.30.160.60">
    <property type="entry name" value="Classic Zinc Finger"/>
    <property type="match status" value="2"/>
</dbReference>
<evidence type="ECO:0000259" key="8">
    <source>
        <dbReference type="PROSITE" id="PS50157"/>
    </source>
</evidence>
<keyword evidence="4 7" id="KW-0863">Zinc-finger</keyword>
<dbReference type="GO" id="GO:0005634">
    <property type="term" value="C:nucleus"/>
    <property type="evidence" value="ECO:0007669"/>
    <property type="project" value="UniProtKB-SubCell"/>
</dbReference>
<dbReference type="Proteomes" id="UP000550660">
    <property type="component" value="Unassembled WGS sequence"/>
</dbReference>
<keyword evidence="5" id="KW-0862">Zinc</keyword>
<evidence type="ECO:0000256" key="7">
    <source>
        <dbReference type="PROSITE-ProRule" id="PRU00042"/>
    </source>
</evidence>
<organism evidence="9 10">
    <name type="scientific">Trogon melanurus</name>
    <name type="common">Black-tailed trogon</name>
    <dbReference type="NCBI Taxonomy" id="56311"/>
    <lineage>
        <taxon>Eukaryota</taxon>
        <taxon>Metazoa</taxon>
        <taxon>Chordata</taxon>
        <taxon>Craniata</taxon>
        <taxon>Vertebrata</taxon>
        <taxon>Euteleostomi</taxon>
        <taxon>Archelosauria</taxon>
        <taxon>Archosauria</taxon>
        <taxon>Dinosauria</taxon>
        <taxon>Saurischia</taxon>
        <taxon>Theropoda</taxon>
        <taxon>Coelurosauria</taxon>
        <taxon>Aves</taxon>
        <taxon>Neognathae</taxon>
        <taxon>Neoaves</taxon>
        <taxon>Telluraves</taxon>
        <taxon>Coraciimorphae</taxon>
        <taxon>Trogoniformes</taxon>
        <taxon>Trogonidae</taxon>
        <taxon>Trogon</taxon>
    </lineage>
</organism>
<evidence type="ECO:0000313" key="10">
    <source>
        <dbReference type="Proteomes" id="UP000550660"/>
    </source>
</evidence>
<evidence type="ECO:0000256" key="2">
    <source>
        <dbReference type="ARBA" id="ARBA00022723"/>
    </source>
</evidence>
<keyword evidence="3" id="KW-0677">Repeat</keyword>
<dbReference type="SUPFAM" id="SSF57667">
    <property type="entry name" value="beta-beta-alpha zinc fingers"/>
    <property type="match status" value="1"/>
</dbReference>
<feature type="domain" description="C2H2-type" evidence="8">
    <location>
        <begin position="35"/>
        <end position="62"/>
    </location>
</feature>
<evidence type="ECO:0000256" key="4">
    <source>
        <dbReference type="ARBA" id="ARBA00022771"/>
    </source>
</evidence>
<name>A0A7L0EQR6_TROML</name>
<reference evidence="9 10" key="1">
    <citation type="submission" date="2019-09" db="EMBL/GenBank/DDBJ databases">
        <title>Bird 10,000 Genomes (B10K) Project - Family phase.</title>
        <authorList>
            <person name="Zhang G."/>
        </authorList>
    </citation>
    <scope>NUCLEOTIDE SEQUENCE [LARGE SCALE GENOMIC DNA]</scope>
    <source>
        <strain evidence="9">B10K-DU-007-40</strain>
        <tissue evidence="9">Mixed tissue sample</tissue>
    </source>
</reference>
<keyword evidence="10" id="KW-1185">Reference proteome</keyword>
<feature type="non-terminal residue" evidence="9">
    <location>
        <position position="72"/>
    </location>
</feature>
<evidence type="ECO:0000256" key="6">
    <source>
        <dbReference type="ARBA" id="ARBA00023242"/>
    </source>
</evidence>
<evidence type="ECO:0000313" key="9">
    <source>
        <dbReference type="EMBL" id="NXJ85526.1"/>
    </source>
</evidence>
<keyword evidence="6" id="KW-0539">Nucleus</keyword>
<comment type="subcellular location">
    <subcellularLocation>
        <location evidence="1">Nucleus</location>
    </subcellularLocation>
</comment>
<evidence type="ECO:0000256" key="3">
    <source>
        <dbReference type="ARBA" id="ARBA00022737"/>
    </source>
</evidence>
<evidence type="ECO:0000256" key="5">
    <source>
        <dbReference type="ARBA" id="ARBA00022833"/>
    </source>
</evidence>
<sequence>HTREKPHPFCKCRKSFSRNSHLRIYQRARASEMLFERVQCGKGCSDFSVLAQHQQTHVGEKPYGCSQCGKCF</sequence>
<dbReference type="InterPro" id="IPR013087">
    <property type="entry name" value="Znf_C2H2_type"/>
</dbReference>
<dbReference type="GO" id="GO:0008270">
    <property type="term" value="F:zinc ion binding"/>
    <property type="evidence" value="ECO:0007669"/>
    <property type="project" value="UniProtKB-KW"/>
</dbReference>
<dbReference type="OrthoDB" id="654211at2759"/>
<keyword evidence="2" id="KW-0479">Metal-binding</keyword>
<dbReference type="FunFam" id="3.30.160.60:FF:001498">
    <property type="entry name" value="Zinc finger protein 404"/>
    <property type="match status" value="1"/>
</dbReference>
<feature type="non-terminal residue" evidence="9">
    <location>
        <position position="1"/>
    </location>
</feature>
<dbReference type="InterPro" id="IPR036236">
    <property type="entry name" value="Znf_C2H2_sf"/>
</dbReference>
<dbReference type="AlphaFoldDB" id="A0A7L0EQR6"/>
<dbReference type="PROSITE" id="PS50157">
    <property type="entry name" value="ZINC_FINGER_C2H2_2"/>
    <property type="match status" value="1"/>
</dbReference>
<dbReference type="PANTHER" id="PTHR23226:SF416">
    <property type="entry name" value="FI01424P"/>
    <property type="match status" value="1"/>
</dbReference>
<dbReference type="PANTHER" id="PTHR23226">
    <property type="entry name" value="ZINC FINGER AND SCAN DOMAIN-CONTAINING"/>
    <property type="match status" value="1"/>
</dbReference>
<proteinExistence type="predicted"/>
<gene>
    <name evidence="9" type="primary">Znf180_0</name>
    <name evidence="9" type="ORF">TROMEL_R06214</name>
</gene>
<dbReference type="GO" id="GO:0000978">
    <property type="term" value="F:RNA polymerase II cis-regulatory region sequence-specific DNA binding"/>
    <property type="evidence" value="ECO:0007669"/>
    <property type="project" value="TreeGrafter"/>
</dbReference>
<comment type="caution">
    <text evidence="9">The sequence shown here is derived from an EMBL/GenBank/DDBJ whole genome shotgun (WGS) entry which is preliminary data.</text>
</comment>
<dbReference type="GO" id="GO:0000981">
    <property type="term" value="F:DNA-binding transcription factor activity, RNA polymerase II-specific"/>
    <property type="evidence" value="ECO:0007669"/>
    <property type="project" value="TreeGrafter"/>
</dbReference>
<evidence type="ECO:0000256" key="1">
    <source>
        <dbReference type="ARBA" id="ARBA00004123"/>
    </source>
</evidence>
<accession>A0A7L0EQR6</accession>
<dbReference type="EMBL" id="VXAG01002204">
    <property type="protein sequence ID" value="NXJ85526.1"/>
    <property type="molecule type" value="Genomic_DNA"/>
</dbReference>